<organism evidence="2 3">
    <name type="scientific">Eiseniibacteriota bacterium</name>
    <dbReference type="NCBI Taxonomy" id="2212470"/>
    <lineage>
        <taxon>Bacteria</taxon>
        <taxon>Candidatus Eiseniibacteriota</taxon>
    </lineage>
</organism>
<feature type="compositionally biased region" description="Basic and acidic residues" evidence="1">
    <location>
        <begin position="83"/>
        <end position="102"/>
    </location>
</feature>
<gene>
    <name evidence="2" type="ORF">KDA27_27345</name>
</gene>
<accession>A0A956NJ47</accession>
<evidence type="ECO:0000256" key="1">
    <source>
        <dbReference type="SAM" id="MobiDB-lite"/>
    </source>
</evidence>
<sequence length="137" mass="14466">MNPMRSMTMMAALVALGVGTVVFLRTEPGTSPDGPDGLDGLDCRDVLESTEASHSSPGLAPPFAEHGTVPMPEHGADLSDAGADARADWDEAEFERLREGDGVRPVPLPLDAPIPMTRGTWPNVRVDSAVYAPEETA</sequence>
<reference evidence="2" key="2">
    <citation type="journal article" date="2021" name="Microbiome">
        <title>Successional dynamics and alternative stable states in a saline activated sludge microbial community over 9 years.</title>
        <authorList>
            <person name="Wang Y."/>
            <person name="Ye J."/>
            <person name="Ju F."/>
            <person name="Liu L."/>
            <person name="Boyd J.A."/>
            <person name="Deng Y."/>
            <person name="Parks D.H."/>
            <person name="Jiang X."/>
            <person name="Yin X."/>
            <person name="Woodcroft B.J."/>
            <person name="Tyson G.W."/>
            <person name="Hugenholtz P."/>
            <person name="Polz M.F."/>
            <person name="Zhang T."/>
        </authorList>
    </citation>
    <scope>NUCLEOTIDE SEQUENCE</scope>
    <source>
        <strain evidence="2">HKST-UBA02</strain>
    </source>
</reference>
<protein>
    <submittedName>
        <fullName evidence="2">Uncharacterized protein</fullName>
    </submittedName>
</protein>
<comment type="caution">
    <text evidence="2">The sequence shown here is derived from an EMBL/GenBank/DDBJ whole genome shotgun (WGS) entry which is preliminary data.</text>
</comment>
<dbReference type="Proteomes" id="UP000739538">
    <property type="component" value="Unassembled WGS sequence"/>
</dbReference>
<proteinExistence type="predicted"/>
<reference evidence="2" key="1">
    <citation type="submission" date="2020-04" db="EMBL/GenBank/DDBJ databases">
        <authorList>
            <person name="Zhang T."/>
        </authorList>
    </citation>
    <scope>NUCLEOTIDE SEQUENCE</scope>
    <source>
        <strain evidence="2">HKST-UBA02</strain>
    </source>
</reference>
<feature type="region of interest" description="Disordered" evidence="1">
    <location>
        <begin position="27"/>
        <end position="121"/>
    </location>
</feature>
<evidence type="ECO:0000313" key="2">
    <source>
        <dbReference type="EMBL" id="MCA9759541.1"/>
    </source>
</evidence>
<name>A0A956NJ47_UNCEI</name>
<feature type="non-terminal residue" evidence="2">
    <location>
        <position position="137"/>
    </location>
</feature>
<dbReference type="AlphaFoldDB" id="A0A956NJ47"/>
<dbReference type="EMBL" id="JAGQHS010000383">
    <property type="protein sequence ID" value="MCA9759541.1"/>
    <property type="molecule type" value="Genomic_DNA"/>
</dbReference>
<evidence type="ECO:0000313" key="3">
    <source>
        <dbReference type="Proteomes" id="UP000739538"/>
    </source>
</evidence>